<dbReference type="GO" id="GO:0003677">
    <property type="term" value="F:DNA binding"/>
    <property type="evidence" value="ECO:0007669"/>
    <property type="project" value="UniProtKB-KW"/>
</dbReference>
<dbReference type="AlphaFoldDB" id="A0A4V2Z911"/>
<sequence>MADAFDAEISALAQEISQQTTRIREAYDELSSMKYTTSSRDGMVSVTVGRHGQVRHIELNPRAYRTLSPSQLADTIMQQINKATDAVSEQSKQLLQPFLPGDLPYEEVFGQHATLDAFFPGPVEPSP</sequence>
<evidence type="ECO:0000313" key="1">
    <source>
        <dbReference type="EMBL" id="TDE42549.1"/>
    </source>
</evidence>
<keyword evidence="1" id="KW-0238">DNA-binding</keyword>
<comment type="caution">
    <text evidence="1">The sequence shown here is derived from an EMBL/GenBank/DDBJ whole genome shotgun (WGS) entry which is preliminary data.</text>
</comment>
<dbReference type="EMBL" id="SMLD01000084">
    <property type="protein sequence ID" value="TDE42549.1"/>
    <property type="molecule type" value="Genomic_DNA"/>
</dbReference>
<dbReference type="Gene3D" id="3.30.1310.10">
    <property type="entry name" value="Nucleoid-associated protein YbaB-like domain"/>
    <property type="match status" value="1"/>
</dbReference>
<keyword evidence="2" id="KW-1185">Reference proteome</keyword>
<dbReference type="RefSeq" id="WP_132634166.1">
    <property type="nucleotide sequence ID" value="NZ_SMLD01000084.1"/>
</dbReference>
<organism evidence="1 2">
    <name type="scientific">Nonomuraea mesophila</name>
    <dbReference type="NCBI Taxonomy" id="2530382"/>
    <lineage>
        <taxon>Bacteria</taxon>
        <taxon>Bacillati</taxon>
        <taxon>Actinomycetota</taxon>
        <taxon>Actinomycetes</taxon>
        <taxon>Streptosporangiales</taxon>
        <taxon>Streptosporangiaceae</taxon>
        <taxon>Nonomuraea</taxon>
    </lineage>
</organism>
<evidence type="ECO:0000313" key="2">
    <source>
        <dbReference type="Proteomes" id="UP000295136"/>
    </source>
</evidence>
<dbReference type="SUPFAM" id="SSF82607">
    <property type="entry name" value="YbaB-like"/>
    <property type="match status" value="1"/>
</dbReference>
<dbReference type="InterPro" id="IPR004401">
    <property type="entry name" value="YbaB/EbfC"/>
</dbReference>
<reference evidence="1 2" key="1">
    <citation type="submission" date="2019-03" db="EMBL/GenBank/DDBJ databases">
        <title>Draft genome sequences of novel Actinobacteria.</title>
        <authorList>
            <person name="Sahin N."/>
            <person name="Ay H."/>
            <person name="Saygin H."/>
        </authorList>
    </citation>
    <scope>NUCLEOTIDE SEQUENCE [LARGE SCALE GENOMIC DNA]</scope>
    <source>
        <strain evidence="1 2">6K102</strain>
    </source>
</reference>
<dbReference type="InterPro" id="IPR036894">
    <property type="entry name" value="YbaB-like_sf"/>
</dbReference>
<protein>
    <submittedName>
        <fullName evidence="1">YbaB/EbfC family DNA-binding protein</fullName>
    </submittedName>
</protein>
<dbReference type="Proteomes" id="UP000295136">
    <property type="component" value="Unassembled WGS sequence"/>
</dbReference>
<dbReference type="Pfam" id="PF02575">
    <property type="entry name" value="YbaB_DNA_bd"/>
    <property type="match status" value="1"/>
</dbReference>
<gene>
    <name evidence="1" type="ORF">E1295_27590</name>
</gene>
<name>A0A4V2Z911_9ACTN</name>
<accession>A0A4V2Z911</accession>
<proteinExistence type="predicted"/>